<keyword evidence="8 17" id="KW-0813">Transport</keyword>
<evidence type="ECO:0000256" key="1">
    <source>
        <dbReference type="ARBA" id="ARBA00000683"/>
    </source>
</evidence>
<dbReference type="SUPFAM" id="SSF47831">
    <property type="entry name" value="Enzyme I of the PEP:sugar phosphotransferase system HPr-binding (sub)domain"/>
    <property type="match status" value="1"/>
</dbReference>
<comment type="subcellular location">
    <subcellularLocation>
        <location evidence="4 17">Cytoplasm</location>
    </subcellularLocation>
</comment>
<comment type="catalytic activity">
    <reaction evidence="1 17">
        <text>L-histidyl-[protein] + phosphoenolpyruvate = N(pros)-phospho-L-histidyl-[protein] + pyruvate</text>
        <dbReference type="Rhea" id="RHEA:23880"/>
        <dbReference type="Rhea" id="RHEA-COMP:9745"/>
        <dbReference type="Rhea" id="RHEA-COMP:9746"/>
        <dbReference type="ChEBI" id="CHEBI:15361"/>
        <dbReference type="ChEBI" id="CHEBI:29979"/>
        <dbReference type="ChEBI" id="CHEBI:58702"/>
        <dbReference type="ChEBI" id="CHEBI:64837"/>
        <dbReference type="EC" id="2.7.3.9"/>
    </reaction>
</comment>
<keyword evidence="9 17" id="KW-0963">Cytoplasm</keyword>
<dbReference type="Pfam" id="PF05524">
    <property type="entry name" value="PEP-utilisers_N"/>
    <property type="match status" value="1"/>
</dbReference>
<dbReference type="GO" id="GO:0046872">
    <property type="term" value="F:metal ion binding"/>
    <property type="evidence" value="ECO:0007669"/>
    <property type="project" value="UniProtKB-KW"/>
</dbReference>
<evidence type="ECO:0000313" key="24">
    <source>
        <dbReference type="EMBL" id="VEH69880.1"/>
    </source>
</evidence>
<dbReference type="PANTHER" id="PTHR46244">
    <property type="entry name" value="PHOSPHOENOLPYRUVATE-PROTEIN PHOSPHOTRANSFERASE"/>
    <property type="match status" value="1"/>
</dbReference>
<dbReference type="InterPro" id="IPR000121">
    <property type="entry name" value="PEP_util_C"/>
</dbReference>
<name>A0A448MXG3_9ACTN</name>
<feature type="domain" description="Phosphotransferase system enzyme I N-terminal" evidence="23">
    <location>
        <begin position="9"/>
        <end position="125"/>
    </location>
</feature>
<dbReference type="InterPro" id="IPR050499">
    <property type="entry name" value="PEP-utilizing_PTS_enzyme"/>
</dbReference>
<evidence type="ECO:0000256" key="7">
    <source>
        <dbReference type="ARBA" id="ARBA00016544"/>
    </source>
</evidence>
<evidence type="ECO:0000256" key="19">
    <source>
        <dbReference type="PIRSR" id="PIRSR000732-2"/>
    </source>
</evidence>
<evidence type="ECO:0000256" key="4">
    <source>
        <dbReference type="ARBA" id="ARBA00004496"/>
    </source>
</evidence>
<evidence type="ECO:0000259" key="21">
    <source>
        <dbReference type="Pfam" id="PF00391"/>
    </source>
</evidence>
<evidence type="ECO:0000313" key="25">
    <source>
        <dbReference type="Proteomes" id="UP000273044"/>
    </source>
</evidence>
<evidence type="ECO:0000256" key="10">
    <source>
        <dbReference type="ARBA" id="ARBA00022597"/>
    </source>
</evidence>
<feature type="binding site" evidence="20">
    <location>
        <position position="414"/>
    </location>
    <ligand>
        <name>Mg(2+)</name>
        <dbReference type="ChEBI" id="CHEBI:18420"/>
    </ligand>
</feature>
<dbReference type="SUPFAM" id="SSF51621">
    <property type="entry name" value="Phosphoenolpyruvate/pyruvate domain"/>
    <property type="match status" value="1"/>
</dbReference>
<dbReference type="GO" id="GO:0016301">
    <property type="term" value="F:kinase activity"/>
    <property type="evidence" value="ECO:0007669"/>
    <property type="project" value="UniProtKB-KW"/>
</dbReference>
<evidence type="ECO:0000256" key="3">
    <source>
        <dbReference type="ARBA" id="ARBA00002728"/>
    </source>
</evidence>
<evidence type="ECO:0000256" key="20">
    <source>
        <dbReference type="PIRSR" id="PIRSR000732-3"/>
    </source>
</evidence>
<dbReference type="Pfam" id="PF00391">
    <property type="entry name" value="PEP-utilizers"/>
    <property type="match status" value="1"/>
</dbReference>
<dbReference type="InterPro" id="IPR040442">
    <property type="entry name" value="Pyrv_kinase-like_dom_sf"/>
</dbReference>
<dbReference type="InterPro" id="IPR024692">
    <property type="entry name" value="PTS_EI"/>
</dbReference>
<feature type="domain" description="PEP-utilising enzyme C-terminal" evidence="22">
    <location>
        <begin position="251"/>
        <end position="519"/>
    </location>
</feature>
<dbReference type="Pfam" id="PF02896">
    <property type="entry name" value="PEP-utilizers_C"/>
    <property type="match status" value="1"/>
</dbReference>
<dbReference type="Gene3D" id="1.10.274.10">
    <property type="entry name" value="PtsI, HPr-binding domain"/>
    <property type="match status" value="1"/>
</dbReference>
<protein>
    <recommendedName>
        <fullName evidence="7 17">Phosphoenolpyruvate-protein phosphotransferase</fullName>
        <ecNumber evidence="6 17">2.7.3.9</ecNumber>
    </recommendedName>
    <alternativeName>
        <fullName evidence="16 17">Phosphotransferase system, enzyme I</fullName>
    </alternativeName>
</protein>
<evidence type="ECO:0000256" key="13">
    <source>
        <dbReference type="ARBA" id="ARBA00022723"/>
    </source>
</evidence>
<evidence type="ECO:0000259" key="23">
    <source>
        <dbReference type="Pfam" id="PF05524"/>
    </source>
</evidence>
<keyword evidence="13 17" id="KW-0479">Metal-binding</keyword>
<sequence>MTSTMRTLTGIGVSPGSAIGPVAVVRPPQPLPATEPCSADPQQDLTRVADSLSVVADDLDAKAAKLEGDAAEMVAAAAMIARDPGLIEAVEQNLDGHTGPAHALQAAVAGYAEQFEALGGYFAERVADLRDVGMRAEAVLLGRPVPGVPELTEPSIVVAEDLAPAETAMLSPDLVLGIITSGGGRTSHTAILAAQRGLPAAVQVAGALEIPDGTTVALDGESGAVVLDPDETVKTKLRARSERLAQLNELTSPGSTSDGHPVALLANIGDVNDARAAALTAAEGVGLFRTEFVFLDAQNAPGVAEQADLYEAVLAPFGTRPVTVRTLDAGADKPLAFADLGPEPNPALGRRGYRLMEERPDLLRDQLAALAEAQRRTGASVKVMAPMIATADQARAFAETAHEAGLPVAGIMIEVPSAALRSRHLLAACDFASIGTNDLSQYTMAADRMVGELADLLDPFQPAVIDLVAAACEGGRINERPVGVCGESAGDPLMALVLTGLGVSSLSMSPKRMPLVRFALGLHELATCRAMAEAARACADAAEARAGVADLAHPDLRELLGV</sequence>
<keyword evidence="15 17" id="KW-0460">Magnesium</keyword>
<dbReference type="NCBIfam" id="TIGR01417">
    <property type="entry name" value="PTS_I_fam"/>
    <property type="match status" value="1"/>
</dbReference>
<dbReference type="SUPFAM" id="SSF52009">
    <property type="entry name" value="Phosphohistidine domain"/>
    <property type="match status" value="1"/>
</dbReference>
<keyword evidence="11 17" id="KW-0808">Transferase</keyword>
<dbReference type="GO" id="GO:0005737">
    <property type="term" value="C:cytoplasm"/>
    <property type="evidence" value="ECO:0007669"/>
    <property type="project" value="UniProtKB-SubCell"/>
</dbReference>
<proteinExistence type="inferred from homology"/>
<reference evidence="24 25" key="1">
    <citation type="submission" date="2018-12" db="EMBL/GenBank/DDBJ databases">
        <authorList>
            <consortium name="Pathogen Informatics"/>
        </authorList>
    </citation>
    <scope>NUCLEOTIDE SEQUENCE [LARGE SCALE GENOMIC DNA]</scope>
    <source>
        <strain evidence="24 25">NCTC12967</strain>
    </source>
</reference>
<comment type="cofactor">
    <cofactor evidence="2 17 20">
        <name>Mg(2+)</name>
        <dbReference type="ChEBI" id="CHEBI:18420"/>
    </cofactor>
</comment>
<dbReference type="InterPro" id="IPR036618">
    <property type="entry name" value="PtsI_HPr-bd_sf"/>
</dbReference>
<evidence type="ECO:0000256" key="14">
    <source>
        <dbReference type="ARBA" id="ARBA00022777"/>
    </source>
</evidence>
<evidence type="ECO:0000256" key="9">
    <source>
        <dbReference type="ARBA" id="ARBA00022490"/>
    </source>
</evidence>
<gene>
    <name evidence="24" type="primary">ptsI_3</name>
    <name evidence="24" type="ORF">NCTC12967_01160</name>
</gene>
<feature type="active site" description="Tele-phosphohistidine intermediate" evidence="18">
    <location>
        <position position="188"/>
    </location>
</feature>
<evidence type="ECO:0000256" key="6">
    <source>
        <dbReference type="ARBA" id="ARBA00012232"/>
    </source>
</evidence>
<dbReference type="InterPro" id="IPR015813">
    <property type="entry name" value="Pyrv/PenolPyrv_kinase-like_dom"/>
</dbReference>
<dbReference type="EMBL" id="LR134406">
    <property type="protein sequence ID" value="VEH69880.1"/>
    <property type="molecule type" value="Genomic_DNA"/>
</dbReference>
<dbReference type="InterPro" id="IPR036637">
    <property type="entry name" value="Phosphohistidine_dom_sf"/>
</dbReference>
<dbReference type="PANTHER" id="PTHR46244:SF3">
    <property type="entry name" value="PHOSPHOENOLPYRUVATE-PROTEIN PHOSPHOTRANSFERASE"/>
    <property type="match status" value="1"/>
</dbReference>
<dbReference type="Proteomes" id="UP000273044">
    <property type="component" value="Chromosome"/>
</dbReference>
<dbReference type="Gene3D" id="3.50.30.10">
    <property type="entry name" value="Phosphohistidine domain"/>
    <property type="match status" value="1"/>
</dbReference>
<evidence type="ECO:0000259" key="22">
    <source>
        <dbReference type="Pfam" id="PF02896"/>
    </source>
</evidence>
<comment type="function">
    <text evidence="3 17">General (non sugar-specific) component of the phosphoenolpyruvate-dependent sugar phosphotransferase system (sugar PTS). This major carbohydrate active-transport system catalyzes the phosphorylation of incoming sugar substrates concomitantly with their translocation across the cell membrane. Enzyme I transfers the phosphoryl group from phosphoenolpyruvate (PEP) to the phosphoryl carrier protein (HPr).</text>
</comment>
<feature type="domain" description="PEP-utilising enzyme mobile" evidence="21">
    <location>
        <begin position="152"/>
        <end position="223"/>
    </location>
</feature>
<feature type="binding site" evidence="19">
    <location>
        <position position="448"/>
    </location>
    <ligand>
        <name>phosphoenolpyruvate</name>
        <dbReference type="ChEBI" id="CHEBI:58702"/>
    </ligand>
</feature>
<keyword evidence="25" id="KW-1185">Reference proteome</keyword>
<feature type="binding site" evidence="19">
    <location>
        <begin position="437"/>
        <end position="438"/>
    </location>
    <ligand>
        <name>phosphoenolpyruvate</name>
        <dbReference type="ChEBI" id="CHEBI:58702"/>
    </ligand>
</feature>
<feature type="binding site" evidence="19">
    <location>
        <position position="325"/>
    </location>
    <ligand>
        <name>phosphoenolpyruvate</name>
        <dbReference type="ChEBI" id="CHEBI:58702"/>
    </ligand>
</feature>
<dbReference type="Gene3D" id="3.20.20.60">
    <property type="entry name" value="Phosphoenolpyruvate-binding domains"/>
    <property type="match status" value="1"/>
</dbReference>
<accession>A0A448MXG3</accession>
<evidence type="ECO:0000256" key="18">
    <source>
        <dbReference type="PIRSR" id="PIRSR000732-1"/>
    </source>
</evidence>
<dbReference type="GO" id="GO:0008965">
    <property type="term" value="F:phosphoenolpyruvate-protein phosphotransferase activity"/>
    <property type="evidence" value="ECO:0007669"/>
    <property type="project" value="UniProtKB-EC"/>
</dbReference>
<evidence type="ECO:0000256" key="15">
    <source>
        <dbReference type="ARBA" id="ARBA00022842"/>
    </source>
</evidence>
<feature type="active site" description="Proton donor" evidence="18">
    <location>
        <position position="485"/>
    </location>
</feature>
<evidence type="ECO:0000256" key="5">
    <source>
        <dbReference type="ARBA" id="ARBA00007837"/>
    </source>
</evidence>
<dbReference type="PIRSF" id="PIRSF000732">
    <property type="entry name" value="PTS_enzyme_I"/>
    <property type="match status" value="1"/>
</dbReference>
<comment type="similarity">
    <text evidence="5 17">Belongs to the PEP-utilizing enzyme family.</text>
</comment>
<keyword evidence="14 17" id="KW-0418">Kinase</keyword>
<keyword evidence="24" id="KW-0670">Pyruvate</keyword>
<dbReference type="InterPro" id="IPR008731">
    <property type="entry name" value="PTS_EIN"/>
</dbReference>
<keyword evidence="10 17" id="KW-0762">Sugar transport</keyword>
<evidence type="ECO:0000256" key="16">
    <source>
        <dbReference type="ARBA" id="ARBA00033235"/>
    </source>
</evidence>
<evidence type="ECO:0000256" key="8">
    <source>
        <dbReference type="ARBA" id="ARBA00022448"/>
    </source>
</evidence>
<keyword evidence="12 17" id="KW-0598">Phosphotransferase system</keyword>
<organism evidence="24 25">
    <name type="scientific">Arachnia propionica</name>
    <dbReference type="NCBI Taxonomy" id="1750"/>
    <lineage>
        <taxon>Bacteria</taxon>
        <taxon>Bacillati</taxon>
        <taxon>Actinomycetota</taxon>
        <taxon>Actinomycetes</taxon>
        <taxon>Propionibacteriales</taxon>
        <taxon>Propionibacteriaceae</taxon>
        <taxon>Arachnia</taxon>
    </lineage>
</organism>
<dbReference type="AlphaFoldDB" id="A0A448MXG3"/>
<evidence type="ECO:0000256" key="12">
    <source>
        <dbReference type="ARBA" id="ARBA00022683"/>
    </source>
</evidence>
<dbReference type="PRINTS" id="PR01736">
    <property type="entry name" value="PHPHTRNFRASE"/>
</dbReference>
<evidence type="ECO:0000256" key="2">
    <source>
        <dbReference type="ARBA" id="ARBA00001946"/>
    </source>
</evidence>
<feature type="binding site" evidence="20">
    <location>
        <position position="438"/>
    </location>
    <ligand>
        <name>Mg(2+)</name>
        <dbReference type="ChEBI" id="CHEBI:18420"/>
    </ligand>
</feature>
<evidence type="ECO:0000256" key="17">
    <source>
        <dbReference type="PIRNR" id="PIRNR000732"/>
    </source>
</evidence>
<dbReference type="EC" id="2.7.3.9" evidence="6 17"/>
<dbReference type="InterPro" id="IPR008279">
    <property type="entry name" value="PEP-util_enz_mobile_dom"/>
</dbReference>
<feature type="binding site" evidence="19">
    <location>
        <position position="289"/>
    </location>
    <ligand>
        <name>phosphoenolpyruvate</name>
        <dbReference type="ChEBI" id="CHEBI:58702"/>
    </ligand>
</feature>
<evidence type="ECO:0000256" key="11">
    <source>
        <dbReference type="ARBA" id="ARBA00022679"/>
    </source>
</evidence>
<dbReference type="InterPro" id="IPR006318">
    <property type="entry name" value="PTS_EI-like"/>
</dbReference>
<dbReference type="GO" id="GO:0009401">
    <property type="term" value="P:phosphoenolpyruvate-dependent sugar phosphotransferase system"/>
    <property type="evidence" value="ECO:0007669"/>
    <property type="project" value="UniProtKB-KW"/>
</dbReference>